<dbReference type="FunFam" id="3.30.420.40:FF:000068">
    <property type="entry name" value="Ectonucleoside triphosphate diphosphohydrolase 1"/>
    <property type="match status" value="1"/>
</dbReference>
<feature type="transmembrane region" description="Helical" evidence="24">
    <location>
        <begin position="131"/>
        <end position="151"/>
    </location>
</feature>
<keyword evidence="9 21" id="KW-0547">Nucleotide-binding</keyword>
<keyword evidence="15 24" id="KW-0472">Membrane</keyword>
<comment type="cofactor">
    <cofactor evidence="1">
        <name>Ca(2+)</name>
        <dbReference type="ChEBI" id="CHEBI:29108"/>
    </cofactor>
</comment>
<comment type="catalytic activity">
    <reaction evidence="19">
        <text>a ribonucleoside 5'-triphosphate + 2 H2O = a ribonucleoside 5'-phosphate + 2 phosphate + 2 H(+)</text>
        <dbReference type="Rhea" id="RHEA:36795"/>
        <dbReference type="ChEBI" id="CHEBI:15377"/>
        <dbReference type="ChEBI" id="CHEBI:15378"/>
        <dbReference type="ChEBI" id="CHEBI:43474"/>
        <dbReference type="ChEBI" id="CHEBI:58043"/>
        <dbReference type="ChEBI" id="CHEBI:61557"/>
        <dbReference type="EC" id="3.6.1.5"/>
    </reaction>
</comment>
<comment type="subcellular location">
    <subcellularLocation>
        <location evidence="3">Cell membrane</location>
        <topology evidence="3">Multi-pass membrane protein</topology>
    </subcellularLocation>
</comment>
<dbReference type="GO" id="GO:0005524">
    <property type="term" value="F:ATP binding"/>
    <property type="evidence" value="ECO:0007669"/>
    <property type="project" value="UniProtKB-KW"/>
</dbReference>
<evidence type="ECO:0000256" key="21">
    <source>
        <dbReference type="PIRSR" id="PIRSR600407-2"/>
    </source>
</evidence>
<feature type="active site" description="Proton acceptor" evidence="20">
    <location>
        <position position="287"/>
    </location>
</feature>
<feature type="binding site" evidence="21">
    <location>
        <begin position="327"/>
        <end position="331"/>
    </location>
    <ligand>
        <name>ATP</name>
        <dbReference type="ChEBI" id="CHEBI:30616"/>
    </ligand>
</feature>
<keyword evidence="12 21" id="KW-0067">ATP-binding</keyword>
<keyword evidence="8" id="KW-0479">Metal-binding</keyword>
<evidence type="ECO:0000256" key="4">
    <source>
        <dbReference type="ARBA" id="ARBA00009283"/>
    </source>
</evidence>
<dbReference type="PANTHER" id="PTHR11782">
    <property type="entry name" value="ADENOSINE/GUANOSINE DIPHOSPHATASE"/>
    <property type="match status" value="1"/>
</dbReference>
<evidence type="ECO:0000256" key="24">
    <source>
        <dbReference type="SAM" id="Phobius"/>
    </source>
</evidence>
<keyword evidence="26" id="KW-1185">Reference proteome</keyword>
<keyword evidence="13" id="KW-0460">Magnesium</keyword>
<evidence type="ECO:0000256" key="14">
    <source>
        <dbReference type="ARBA" id="ARBA00022989"/>
    </source>
</evidence>
<organism evidence="25 26">
    <name type="scientific">Gopherus agassizii</name>
    <name type="common">Agassiz's desert tortoise</name>
    <dbReference type="NCBI Taxonomy" id="38772"/>
    <lineage>
        <taxon>Eukaryota</taxon>
        <taxon>Metazoa</taxon>
        <taxon>Chordata</taxon>
        <taxon>Craniata</taxon>
        <taxon>Vertebrata</taxon>
        <taxon>Euteleostomi</taxon>
        <taxon>Archelosauria</taxon>
        <taxon>Testudinata</taxon>
        <taxon>Testudines</taxon>
        <taxon>Cryptodira</taxon>
        <taxon>Durocryptodira</taxon>
        <taxon>Testudinoidea</taxon>
        <taxon>Testudinidae</taxon>
        <taxon>Gopherus</taxon>
    </lineage>
</organism>
<evidence type="ECO:0000256" key="3">
    <source>
        <dbReference type="ARBA" id="ARBA00004651"/>
    </source>
</evidence>
<feature type="region of interest" description="Disordered" evidence="23">
    <location>
        <begin position="65"/>
        <end position="104"/>
    </location>
</feature>
<evidence type="ECO:0000256" key="13">
    <source>
        <dbReference type="ARBA" id="ARBA00022842"/>
    </source>
</evidence>
<keyword evidence="17" id="KW-0325">Glycoprotein</keyword>
<dbReference type="Gene3D" id="3.30.420.40">
    <property type="match status" value="1"/>
</dbReference>
<evidence type="ECO:0000256" key="10">
    <source>
        <dbReference type="ARBA" id="ARBA00022801"/>
    </source>
</evidence>
<dbReference type="GO" id="GO:0005886">
    <property type="term" value="C:plasma membrane"/>
    <property type="evidence" value="ECO:0007669"/>
    <property type="project" value="UniProtKB-SubCell"/>
</dbReference>
<sequence>MGRRKTAENLAANPLALNRRARVRCVGLTRDVWAGPGGWKPGRGGSWRCLCFRFASAEQEAAAEQSGVSEAPALAPRLSAKPQPRSGAGPPESQGLRGPRGAGCRLRSRRRLSWTAARQIGAEMLGQDVRCLLAVAAASGIATLILILVQVKDVYLPARTKYGMVFDAGSSHTALYIYQWPADKENGTGIVSQAEACTVQGPGISSYAENPANAGASLRACLDKAMTIIPVEQQRETPTYLGATAGMRLLREQNSTKADLVFAEVSKTIRQYPVDFRGARILTGNEEGSFGWITINYLLEMLIRFSFTGMRIHPEAAAVVGALDLGGASTQITFHPGRAIEDNSTEVLFRLYGTNYSLYTHSYLCYGENQALKKLIASLREENLTSQQISHPCYPKGYEENVTAAALYDSPCVPAPAAHDPSQILTVRGTGAPAECRSAIQKLFNFTACGANRTCGFNGVYQPPEHGQFFAFSGFYSVFHFLNLTSGHPLSDVSATIEHFCAKDWKEVQMVDPGMNKTRLQDYCAASTYILTLLLQGYKFDNQTWSNIHFHRQVAAVDVGWSLGYMLNLTNTIPLEAPNRVKGQRPDLWAAAVLTTCLTLAMIIWTGLALCYQWPFATYETML</sequence>
<evidence type="ECO:0000256" key="6">
    <source>
        <dbReference type="ARBA" id="ARBA00022475"/>
    </source>
</evidence>
<dbReference type="GO" id="GO:0009134">
    <property type="term" value="P:nucleoside diphosphate catabolic process"/>
    <property type="evidence" value="ECO:0007669"/>
    <property type="project" value="TreeGrafter"/>
</dbReference>
<evidence type="ECO:0000256" key="11">
    <source>
        <dbReference type="ARBA" id="ARBA00022837"/>
    </source>
</evidence>
<evidence type="ECO:0000256" key="22">
    <source>
        <dbReference type="RuleBase" id="RU003833"/>
    </source>
</evidence>
<dbReference type="GO" id="GO:0045134">
    <property type="term" value="F:UDP phosphatase activity"/>
    <property type="evidence" value="ECO:0007669"/>
    <property type="project" value="TreeGrafter"/>
</dbReference>
<evidence type="ECO:0000313" key="26">
    <source>
        <dbReference type="Proteomes" id="UP000291020"/>
    </source>
</evidence>
<keyword evidence="11" id="KW-0106">Calcium</keyword>
<dbReference type="GO" id="GO:0046872">
    <property type="term" value="F:metal ion binding"/>
    <property type="evidence" value="ECO:0007669"/>
    <property type="project" value="UniProtKB-KW"/>
</dbReference>
<reference evidence="25" key="2">
    <citation type="submission" date="2025-08" db="UniProtKB">
        <authorList>
            <consortium name="Ensembl"/>
        </authorList>
    </citation>
    <scope>IDENTIFICATION</scope>
</reference>
<dbReference type="PROSITE" id="PS01238">
    <property type="entry name" value="GDA1_CD39_NTPASE"/>
    <property type="match status" value="1"/>
</dbReference>
<evidence type="ECO:0000256" key="15">
    <source>
        <dbReference type="ARBA" id="ARBA00023136"/>
    </source>
</evidence>
<dbReference type="STRING" id="38772.ENSGAGP00000022264"/>
<evidence type="ECO:0000256" key="8">
    <source>
        <dbReference type="ARBA" id="ARBA00022723"/>
    </source>
</evidence>
<evidence type="ECO:0000256" key="12">
    <source>
        <dbReference type="ARBA" id="ARBA00022840"/>
    </source>
</evidence>
<name>A0A452I422_9SAUR</name>
<evidence type="ECO:0000256" key="18">
    <source>
        <dbReference type="ARBA" id="ARBA00039598"/>
    </source>
</evidence>
<evidence type="ECO:0000256" key="16">
    <source>
        <dbReference type="ARBA" id="ARBA00023157"/>
    </source>
</evidence>
<comment type="cofactor">
    <cofactor evidence="2">
        <name>Mg(2+)</name>
        <dbReference type="ChEBI" id="CHEBI:18420"/>
    </cofactor>
</comment>
<evidence type="ECO:0000256" key="17">
    <source>
        <dbReference type="ARBA" id="ARBA00023180"/>
    </source>
</evidence>
<evidence type="ECO:0000256" key="9">
    <source>
        <dbReference type="ARBA" id="ARBA00022741"/>
    </source>
</evidence>
<evidence type="ECO:0000256" key="2">
    <source>
        <dbReference type="ARBA" id="ARBA00001946"/>
    </source>
</evidence>
<proteinExistence type="inferred from homology"/>
<evidence type="ECO:0000256" key="19">
    <source>
        <dbReference type="ARBA" id="ARBA00049175"/>
    </source>
</evidence>
<keyword evidence="7 24" id="KW-0812">Transmembrane</keyword>
<reference evidence="26" key="1">
    <citation type="journal article" date="2017" name="PLoS ONE">
        <title>The Agassiz's desert tortoise genome provides a resource for the conservation of a threatened species.</title>
        <authorList>
            <person name="Tollis M."/>
            <person name="DeNardo D.F."/>
            <person name="Cornelius J.A."/>
            <person name="Dolby G.A."/>
            <person name="Edwards T."/>
            <person name="Henen B.T."/>
            <person name="Karl A.E."/>
            <person name="Murphy R.W."/>
            <person name="Kusumi K."/>
        </authorList>
    </citation>
    <scope>NUCLEOTIDE SEQUENCE [LARGE SCALE GENOMIC DNA]</scope>
</reference>
<accession>A0A452I422</accession>
<dbReference type="GO" id="GO:0004050">
    <property type="term" value="F:apyrase activity"/>
    <property type="evidence" value="ECO:0007669"/>
    <property type="project" value="UniProtKB-EC"/>
</dbReference>
<keyword evidence="10 22" id="KW-0378">Hydrolase</keyword>
<evidence type="ECO:0000313" key="25">
    <source>
        <dbReference type="Ensembl" id="ENSGAGP00000022264.1"/>
    </source>
</evidence>
<dbReference type="PANTHER" id="PTHR11782:SF31">
    <property type="entry name" value="ECTONUCLEOSIDE TRIPHOSPHATE DIPHOSPHOHYDROLASE 8"/>
    <property type="match status" value="1"/>
</dbReference>
<reference evidence="25" key="3">
    <citation type="submission" date="2025-09" db="UniProtKB">
        <authorList>
            <consortium name="Ensembl"/>
        </authorList>
    </citation>
    <scope>IDENTIFICATION</scope>
</reference>
<dbReference type="GO" id="GO:0004382">
    <property type="term" value="F:GDP phosphatase activity"/>
    <property type="evidence" value="ECO:0007669"/>
    <property type="project" value="TreeGrafter"/>
</dbReference>
<feature type="transmembrane region" description="Helical" evidence="24">
    <location>
        <begin position="588"/>
        <end position="612"/>
    </location>
</feature>
<comment type="similarity">
    <text evidence="4 22">Belongs to the GDA1/CD39 NTPase family.</text>
</comment>
<dbReference type="Ensembl" id="ENSGAGT00000025375.1">
    <property type="protein sequence ID" value="ENSGAGP00000022264.1"/>
    <property type="gene ID" value="ENSGAGG00000016354.1"/>
</dbReference>
<evidence type="ECO:0000256" key="20">
    <source>
        <dbReference type="PIRSR" id="PIRSR600407-1"/>
    </source>
</evidence>
<evidence type="ECO:0000256" key="23">
    <source>
        <dbReference type="SAM" id="MobiDB-lite"/>
    </source>
</evidence>
<evidence type="ECO:0000256" key="5">
    <source>
        <dbReference type="ARBA" id="ARBA00012148"/>
    </source>
</evidence>
<dbReference type="GO" id="GO:0017111">
    <property type="term" value="F:ribonucleoside triphosphate phosphatase activity"/>
    <property type="evidence" value="ECO:0007669"/>
    <property type="project" value="TreeGrafter"/>
</dbReference>
<keyword evidence="14 24" id="KW-1133">Transmembrane helix</keyword>
<evidence type="ECO:0000256" key="7">
    <source>
        <dbReference type="ARBA" id="ARBA00022692"/>
    </source>
</evidence>
<dbReference type="AlphaFoldDB" id="A0A452I422"/>
<keyword evidence="6" id="KW-1003">Cell membrane</keyword>
<evidence type="ECO:0000256" key="1">
    <source>
        <dbReference type="ARBA" id="ARBA00001913"/>
    </source>
</evidence>
<dbReference type="EC" id="3.6.1.5" evidence="5"/>
<dbReference type="InterPro" id="IPR000407">
    <property type="entry name" value="GDA1_CD39_NTPase"/>
</dbReference>
<dbReference type="Pfam" id="PF01150">
    <property type="entry name" value="GDA1_CD39"/>
    <property type="match status" value="1"/>
</dbReference>
<keyword evidence="16" id="KW-1015">Disulfide bond</keyword>
<protein>
    <recommendedName>
        <fullName evidence="18">Ectonucleoside triphosphate diphosphohydrolase 8</fullName>
        <ecNumber evidence="5">3.6.1.5</ecNumber>
    </recommendedName>
</protein>
<dbReference type="Gene3D" id="3.30.420.150">
    <property type="entry name" value="Exopolyphosphatase. Domain 2"/>
    <property type="match status" value="1"/>
</dbReference>
<dbReference type="Proteomes" id="UP000291020">
    <property type="component" value="Unassembled WGS sequence"/>
</dbReference>